<sequence>MLLQVLLMGDFFFKKESKNDSGCYIMLTKDRKPICRTQCINPPGKMPAFWSISNILRYEKIEMPPGLPCCTLLPASENSQQEKEWGEFLGFLQKYNKVAVGKVEYYQFYIFPPKEENFKHVTVFYKEDKRRNNSGLARVLCDAKDLGVNVQPYDFLQFGMRLARSCMQNQLEPLPGGDATSSSCVAGERASPDCKLPDASGDEACNLKFKNNCKSEEAVGICGSVHSNSVQVHPSYLRTLGQAHSSWIFGALAEFIDNSRDAKATKLEISINMIYSNTAGKDIPMLSIIDDGHGLTHQEILRMISFGHKQPGTDDPDHIGRFGIGFKTGAMRLGKDALVLTQSANSRSIAFLSQSLNEGKDNLVIPIVSYRRTGKYMEIDSSIQDEGLAKENLKAIKEFSPFNKYLIGEKAGLFNEKGTGTQIYIWNLDEWGSNYSLQWEIGMPGGSSFHQGDILIRSRRVRSRPGQMAQMVPLDYSLRSYLEVIFFEPRMKIYVQGAPVKTRPLAKTLHNTVVKNGVILGKPVQFILGRCQLAWEQANCGIFLYWHGRLIEAYKRVGSMIHNGDNGRGIIGVIDLTDLMKDDKGLVWVHNNKQGFQDCEVYAELEKWLGARTDEYLDKYVNKLQLAKGAALLKPDHDWVQCDKCRKWRMLGDGFNSQILPADWFCYMKPFNGRCDMPEEKVEEGVVTISEKRYGYSNCSEDSTESGHRSSKDTKRRSKEISSQTADMDDQLVSYKKCRRSSRRTSKQ</sequence>
<proteinExistence type="predicted"/>
<evidence type="ECO:0000313" key="1">
    <source>
        <dbReference type="EMBL" id="KAI5683904.1"/>
    </source>
</evidence>
<gene>
    <name evidence="1" type="ORF">M9H77_05132</name>
</gene>
<keyword evidence="2" id="KW-1185">Reference proteome</keyword>
<accession>A0ACC0CG92</accession>
<reference evidence="2" key="1">
    <citation type="journal article" date="2023" name="Nat. Plants">
        <title>Single-cell RNA sequencing provides a high-resolution roadmap for understanding the multicellular compartmentation of specialized metabolism.</title>
        <authorList>
            <person name="Sun S."/>
            <person name="Shen X."/>
            <person name="Li Y."/>
            <person name="Li Y."/>
            <person name="Wang S."/>
            <person name="Li R."/>
            <person name="Zhang H."/>
            <person name="Shen G."/>
            <person name="Guo B."/>
            <person name="Wei J."/>
            <person name="Xu J."/>
            <person name="St-Pierre B."/>
            <person name="Chen S."/>
            <person name="Sun C."/>
        </authorList>
    </citation>
    <scope>NUCLEOTIDE SEQUENCE [LARGE SCALE GENOMIC DNA]</scope>
</reference>
<evidence type="ECO:0000313" key="2">
    <source>
        <dbReference type="Proteomes" id="UP001060085"/>
    </source>
</evidence>
<dbReference type="Proteomes" id="UP001060085">
    <property type="component" value="Linkage Group LG01"/>
</dbReference>
<comment type="caution">
    <text evidence="1">The sequence shown here is derived from an EMBL/GenBank/DDBJ whole genome shotgun (WGS) entry which is preliminary data.</text>
</comment>
<protein>
    <submittedName>
        <fullName evidence="1">Uncharacterized protein</fullName>
    </submittedName>
</protein>
<name>A0ACC0CG92_CATRO</name>
<dbReference type="EMBL" id="CM044701">
    <property type="protein sequence ID" value="KAI5683904.1"/>
    <property type="molecule type" value="Genomic_DNA"/>
</dbReference>
<organism evidence="1 2">
    <name type="scientific">Catharanthus roseus</name>
    <name type="common">Madagascar periwinkle</name>
    <name type="synonym">Vinca rosea</name>
    <dbReference type="NCBI Taxonomy" id="4058"/>
    <lineage>
        <taxon>Eukaryota</taxon>
        <taxon>Viridiplantae</taxon>
        <taxon>Streptophyta</taxon>
        <taxon>Embryophyta</taxon>
        <taxon>Tracheophyta</taxon>
        <taxon>Spermatophyta</taxon>
        <taxon>Magnoliopsida</taxon>
        <taxon>eudicotyledons</taxon>
        <taxon>Gunneridae</taxon>
        <taxon>Pentapetalae</taxon>
        <taxon>asterids</taxon>
        <taxon>lamiids</taxon>
        <taxon>Gentianales</taxon>
        <taxon>Apocynaceae</taxon>
        <taxon>Rauvolfioideae</taxon>
        <taxon>Vinceae</taxon>
        <taxon>Catharanthinae</taxon>
        <taxon>Catharanthus</taxon>
    </lineage>
</organism>